<name>A0A5C3R0M3_9AGAR</name>
<reference evidence="3 4" key="1">
    <citation type="journal article" date="2019" name="Nat. Ecol. Evol.">
        <title>Megaphylogeny resolves global patterns of mushroom evolution.</title>
        <authorList>
            <person name="Varga T."/>
            <person name="Krizsan K."/>
            <person name="Foldi C."/>
            <person name="Dima B."/>
            <person name="Sanchez-Garcia M."/>
            <person name="Sanchez-Ramirez S."/>
            <person name="Szollosi G.J."/>
            <person name="Szarkandi J.G."/>
            <person name="Papp V."/>
            <person name="Albert L."/>
            <person name="Andreopoulos W."/>
            <person name="Angelini C."/>
            <person name="Antonin V."/>
            <person name="Barry K.W."/>
            <person name="Bougher N.L."/>
            <person name="Buchanan P."/>
            <person name="Buyck B."/>
            <person name="Bense V."/>
            <person name="Catcheside P."/>
            <person name="Chovatia M."/>
            <person name="Cooper J."/>
            <person name="Damon W."/>
            <person name="Desjardin D."/>
            <person name="Finy P."/>
            <person name="Geml J."/>
            <person name="Haridas S."/>
            <person name="Hughes K."/>
            <person name="Justo A."/>
            <person name="Karasinski D."/>
            <person name="Kautmanova I."/>
            <person name="Kiss B."/>
            <person name="Kocsube S."/>
            <person name="Kotiranta H."/>
            <person name="LaButti K.M."/>
            <person name="Lechner B.E."/>
            <person name="Liimatainen K."/>
            <person name="Lipzen A."/>
            <person name="Lukacs Z."/>
            <person name="Mihaltcheva S."/>
            <person name="Morgado L.N."/>
            <person name="Niskanen T."/>
            <person name="Noordeloos M.E."/>
            <person name="Ohm R.A."/>
            <person name="Ortiz-Santana B."/>
            <person name="Ovrebo C."/>
            <person name="Racz N."/>
            <person name="Riley R."/>
            <person name="Savchenko A."/>
            <person name="Shiryaev A."/>
            <person name="Soop K."/>
            <person name="Spirin V."/>
            <person name="Szebenyi C."/>
            <person name="Tomsovsky M."/>
            <person name="Tulloss R.E."/>
            <person name="Uehling J."/>
            <person name="Grigoriev I.V."/>
            <person name="Vagvolgyi C."/>
            <person name="Papp T."/>
            <person name="Martin F.M."/>
            <person name="Miettinen O."/>
            <person name="Hibbett D.S."/>
            <person name="Nagy L.G."/>
        </authorList>
    </citation>
    <scope>NUCLEOTIDE SEQUENCE [LARGE SCALE GENOMIC DNA]</scope>
    <source>
        <strain evidence="3 4">CBS 309.79</strain>
    </source>
</reference>
<dbReference type="GO" id="GO:0006301">
    <property type="term" value="P:DNA damage tolerance"/>
    <property type="evidence" value="ECO:0007669"/>
    <property type="project" value="InterPro"/>
</dbReference>
<dbReference type="PANTHER" id="PTHR14134:SF2">
    <property type="entry name" value="E3 UBIQUITIN-PROTEIN LIGASE RAD18"/>
    <property type="match status" value="1"/>
</dbReference>
<organism evidence="3 4">
    <name type="scientific">Pterulicium gracile</name>
    <dbReference type="NCBI Taxonomy" id="1884261"/>
    <lineage>
        <taxon>Eukaryota</taxon>
        <taxon>Fungi</taxon>
        <taxon>Dikarya</taxon>
        <taxon>Basidiomycota</taxon>
        <taxon>Agaricomycotina</taxon>
        <taxon>Agaricomycetes</taxon>
        <taxon>Agaricomycetidae</taxon>
        <taxon>Agaricales</taxon>
        <taxon>Pleurotineae</taxon>
        <taxon>Pterulaceae</taxon>
        <taxon>Pterulicium</taxon>
    </lineage>
</organism>
<evidence type="ECO:0000313" key="3">
    <source>
        <dbReference type="EMBL" id="TFL07836.1"/>
    </source>
</evidence>
<dbReference type="Pfam" id="PF02037">
    <property type="entry name" value="SAP"/>
    <property type="match status" value="1"/>
</dbReference>
<protein>
    <recommendedName>
        <fullName evidence="2">SAP domain-containing protein</fullName>
    </recommendedName>
</protein>
<accession>A0A5C3R0M3</accession>
<feature type="compositionally biased region" description="Low complexity" evidence="1">
    <location>
        <begin position="116"/>
        <end position="136"/>
    </location>
</feature>
<dbReference type="EMBL" id="ML178814">
    <property type="protein sequence ID" value="TFL07836.1"/>
    <property type="molecule type" value="Genomic_DNA"/>
</dbReference>
<proteinExistence type="predicted"/>
<dbReference type="STRING" id="1884261.A0A5C3R0M3"/>
<keyword evidence="4" id="KW-1185">Reference proteome</keyword>
<dbReference type="GO" id="GO:0097505">
    <property type="term" value="C:Rad6-Rad18 complex"/>
    <property type="evidence" value="ECO:0007669"/>
    <property type="project" value="TreeGrafter"/>
</dbReference>
<dbReference type="Proteomes" id="UP000305067">
    <property type="component" value="Unassembled WGS sequence"/>
</dbReference>
<dbReference type="GO" id="GO:0061630">
    <property type="term" value="F:ubiquitin protein ligase activity"/>
    <property type="evidence" value="ECO:0007669"/>
    <property type="project" value="InterPro"/>
</dbReference>
<feature type="domain" description="SAP" evidence="2">
    <location>
        <begin position="15"/>
        <end position="49"/>
    </location>
</feature>
<gene>
    <name evidence="3" type="ORF">BDV98DRAFT_558545</name>
</gene>
<dbReference type="OrthoDB" id="9049620at2759"/>
<dbReference type="SMART" id="SM00513">
    <property type="entry name" value="SAP"/>
    <property type="match status" value="1"/>
</dbReference>
<dbReference type="GO" id="GO:0005634">
    <property type="term" value="C:nucleus"/>
    <property type="evidence" value="ECO:0007669"/>
    <property type="project" value="TreeGrafter"/>
</dbReference>
<sequence>MQLDEDTDPLPKPTYHTMKDKQLKDLLVKYGLPVTGARDVWTARHKQWVLLFNSNLDRSPSRRMTYEQLHAELSKWERQTSLLDPSKRAAKLKFDVEDSAAYAKAHKDQFDALVAAARSSAKPKQQSKSPPRSSSPEDVDLARSSPPILS</sequence>
<dbReference type="InterPro" id="IPR003034">
    <property type="entry name" value="SAP_dom"/>
</dbReference>
<dbReference type="InterPro" id="IPR039577">
    <property type="entry name" value="Rad18"/>
</dbReference>
<dbReference type="GO" id="GO:0003697">
    <property type="term" value="F:single-stranded DNA binding"/>
    <property type="evidence" value="ECO:0007669"/>
    <property type="project" value="InterPro"/>
</dbReference>
<dbReference type="GO" id="GO:0006513">
    <property type="term" value="P:protein monoubiquitination"/>
    <property type="evidence" value="ECO:0007669"/>
    <property type="project" value="InterPro"/>
</dbReference>
<dbReference type="PANTHER" id="PTHR14134">
    <property type="entry name" value="E3 UBIQUITIN-PROTEIN LIGASE RAD18"/>
    <property type="match status" value="1"/>
</dbReference>
<evidence type="ECO:0000259" key="2">
    <source>
        <dbReference type="SMART" id="SM00513"/>
    </source>
</evidence>
<evidence type="ECO:0000256" key="1">
    <source>
        <dbReference type="SAM" id="MobiDB-lite"/>
    </source>
</evidence>
<feature type="region of interest" description="Disordered" evidence="1">
    <location>
        <begin position="116"/>
        <end position="150"/>
    </location>
</feature>
<dbReference type="AlphaFoldDB" id="A0A5C3R0M3"/>
<evidence type="ECO:0000313" key="4">
    <source>
        <dbReference type="Proteomes" id="UP000305067"/>
    </source>
</evidence>